<name>A0A369WRP0_9GAMM</name>
<organism evidence="1 2">
    <name type="scientific">Motiliproteus coralliicola</name>
    <dbReference type="NCBI Taxonomy" id="2283196"/>
    <lineage>
        <taxon>Bacteria</taxon>
        <taxon>Pseudomonadati</taxon>
        <taxon>Pseudomonadota</taxon>
        <taxon>Gammaproteobacteria</taxon>
        <taxon>Oceanospirillales</taxon>
        <taxon>Oceanospirillaceae</taxon>
        <taxon>Motiliproteus</taxon>
    </lineage>
</organism>
<gene>
    <name evidence="1" type="ORF">DV711_04180</name>
</gene>
<dbReference type="AlphaFoldDB" id="A0A369WRP0"/>
<accession>A0A369WRP0</accession>
<sequence length="260" mass="30117">MLGFLVVCLVRTMNEQQLTDHFTQYFSLKLADTEELRQQAYRVRYDVYCEELAFEDKSQYPEKMEFDEFDAYSDHLLLVHKSSGLNVGTVRLVQPSVSSAVEQLPLEKFAGHAFDRDIFDLKALRDKKRCEVSRLAVSKHFRRRSGEQSVPFTTEGVDVLFTDAELRNFPYITVSLYLGVAAIFELKKHEYSMVMMEPRLARRVSRLGIMWRAAGEAIEYHGLRAPFYITRDILLNNMKPGVRGLYEELKGQLKPQLGLD</sequence>
<keyword evidence="1" id="KW-0012">Acyltransferase</keyword>
<keyword evidence="2" id="KW-1185">Reference proteome</keyword>
<dbReference type="EMBL" id="QQOH01000001">
    <property type="protein sequence ID" value="RDE24788.1"/>
    <property type="molecule type" value="Genomic_DNA"/>
</dbReference>
<reference evidence="1 2" key="1">
    <citation type="submission" date="2018-07" db="EMBL/GenBank/DDBJ databases">
        <title>Motiliproteus coralliicola sp. nov., a bacterium isolated from Coral.</title>
        <authorList>
            <person name="Wang G."/>
        </authorList>
    </citation>
    <scope>NUCLEOTIDE SEQUENCE [LARGE SCALE GENOMIC DNA]</scope>
    <source>
        <strain evidence="1 2">C34</strain>
    </source>
</reference>
<dbReference type="InterPro" id="IPR022484">
    <property type="entry name" value="PEP-CTERM/exosrtase_acylTfrase"/>
</dbReference>
<dbReference type="SUPFAM" id="SSF55729">
    <property type="entry name" value="Acyl-CoA N-acyltransferases (Nat)"/>
    <property type="match status" value="1"/>
</dbReference>
<evidence type="ECO:0000313" key="2">
    <source>
        <dbReference type="Proteomes" id="UP000253769"/>
    </source>
</evidence>
<dbReference type="NCBIfam" id="TIGR03694">
    <property type="entry name" value="exosort_acyl"/>
    <property type="match status" value="1"/>
</dbReference>
<dbReference type="Gene3D" id="3.40.630.30">
    <property type="match status" value="1"/>
</dbReference>
<keyword evidence="1" id="KW-0808">Transferase</keyword>
<evidence type="ECO:0000313" key="1">
    <source>
        <dbReference type="EMBL" id="RDE24788.1"/>
    </source>
</evidence>
<dbReference type="InterPro" id="IPR016181">
    <property type="entry name" value="Acyl_CoA_acyltransferase"/>
</dbReference>
<dbReference type="Proteomes" id="UP000253769">
    <property type="component" value="Unassembled WGS sequence"/>
</dbReference>
<proteinExistence type="predicted"/>
<comment type="caution">
    <text evidence="1">The sequence shown here is derived from an EMBL/GenBank/DDBJ whole genome shotgun (WGS) entry which is preliminary data.</text>
</comment>
<dbReference type="GO" id="GO:0016746">
    <property type="term" value="F:acyltransferase activity"/>
    <property type="evidence" value="ECO:0007669"/>
    <property type="project" value="UniProtKB-KW"/>
</dbReference>
<dbReference type="Pfam" id="PF13444">
    <property type="entry name" value="Acetyltransf_5"/>
    <property type="match status" value="1"/>
</dbReference>
<protein>
    <submittedName>
        <fullName evidence="1">PEP-CTERM/exosortase system-associated acyltransferase</fullName>
    </submittedName>
</protein>